<proteinExistence type="predicted"/>
<reference evidence="2" key="1">
    <citation type="journal article" date="2023" name="G3 (Bethesda)">
        <title>Genome assembly and association tests identify interacting loci associated with vigor, precocity, and sex in interspecific pistachio rootstocks.</title>
        <authorList>
            <person name="Palmer W."/>
            <person name="Jacygrad E."/>
            <person name="Sagayaradj S."/>
            <person name="Cavanaugh K."/>
            <person name="Han R."/>
            <person name="Bertier L."/>
            <person name="Beede B."/>
            <person name="Kafkas S."/>
            <person name="Golino D."/>
            <person name="Preece J."/>
            <person name="Michelmore R."/>
        </authorList>
    </citation>
    <scope>NUCLEOTIDE SEQUENCE [LARGE SCALE GENOMIC DNA]</scope>
</reference>
<sequence length="2162" mass="244869">MAEVIPSRRELLDRWRGIQEEEEEDDGNDPSKRHRINQHKEAWFVDASNFLISLPKQNHVWCGSWDIMEPQLEIFYNYFKDERNDSPLKLLWKRISKEMQSCVQCISQHHQAQEMYGLEYDLGTVGHLLNVLQSLDEERVTQHLRQINARLARQEYNPQSDYNEVVAVMYEVLMFPILLDDQSLFTEFEIFIEAVDNMHELALAGHQQFPPLLKKFVGFLETEVLPSTVKTSRPRAQLEHLPIWLGITSLLEFLEPPALEEGILERYPIFFDIVLNYVSGDSPEFSHAVICLRELFKMLGSWLSGCKLWLRSTLSPSVMHNTLLGQCFHTRNEKIHKDIFDLFQPFLQASLQDGEHEKQRRNFLYFLIHQVPVSNNFSVLTTKLACKLTAVAFLQDCVFQIALLIVHRGYRMNPPCPPFECAHMWGPSLVSCLKDSSLHSSLRQPAFDLFQTIIVSDAAALITSILNSPRHFSADSIILINDDEDDQKIPFSSDIEEKDNSSWSEFSAQSKIASQEYRGWMCIPLLWIDVLVDIDPSVLPVSLSKAVFWARSQFSFLEPEITAELALHIKTWLSSSATEISSTFGWKVPSGCDDGGGGKVSKNSMEVSTMCLPLIRTFKRSVILLWNCYPFIYYFGPVFYRLTAHFIVQIGQGELRKQWTFEPRMSESLILLLVDPNDSALQSKTALQKPFLAKRIWKKLKDSNLSGLGIGNLVKRNWTLHGKWLWRFPLETNLLWHSVIKSKYGLHMNGWDTKDVIRGCSRCPWTSISQCSSLFLFHVKLMVGIGNKIRFWEDDVRQFGKSILEQVSNTRGLASGLKFLCSYSSSLSATFLGLRHALKLVQLDSVLSNQSLDLSDASVGHSSNVDLKLWEKFHYFLSEITWPSVKRCLLEGKMFLDYSLCQMTCIRLLEILPVVFGRLCPLLVKQYEDSGKTIENLFDYKWLHDLMDWGKSQLKVVVVYWKRTVTSLFHLLKESCSSTSLLTLSAIENLISSDDETEKELSANLVTSSDVKSREYMLDSKTLALTSDESSSQTDSLKKSAYSADASKDLLDFLLKRHKDGSGLASQKLDFDKSRKSLDSLNAKVVDATNTVLKELVCETEADPLESALRSLKLKQSYLAKSGPFVPKRQVIQLKSPLDNRPGQLHRMEPGVKRFGPPRLDDWYRPILELDYFATVGLASASENESRALCELKEVPVCFKSPEQYVAIFRPLVLEEFKAQLHSSFLEMSSWEDMYFGSLSVLSVERIDDFHLVRFVHDDKESVTSKSFSENDLVLLTREPPQKTSHDLHMVGKVERRERDNKRRSSILLIRFYLQNGSSRLNQARRNLLERSKWHASRIMSITPQLREFQALSSLKGIPLIPVILKPVSVSPGYNESRELDLGKLSQPLQRVLKSSFNESQLQAIGAAIGSPRIKKEFELSLIQGPPGTGKTRTIVAIVSALLATKKSLSGHMKQSYSSCTNSRPKISQTAAIARAWQDAAFARQLNEDVEKDKKTLESSVRGRVLICAQSNAAVDELVSRISSEGLYGSDGKMYKPYLVRVGNIKTVHPNSLPFFIDTLVDHRLAEENLNNVRNDECANSSVTLRSDLEMLVDRIRFYETKRANLKDGNSELRKVLEDETQKGDDVKEIPSESTLFDAVLIDEAAQALEPATLIPLQLLKSDGTKCIMVGDPKQLPATVLSNIASKFLYECSMFERLQRAGYAVVMLTKQYRMHPDICRFPSLHFYESKLLNGEQMSAKSAAFHVTDGLGPYVFFDIIDGQELHSKNSGAFSLYNEHEADAAVELLRFFKKRYPSEFVGGRIGIITPYKCQLQLLRSRFSSAFGPSVISDMEFNTVDGFQGREVDILILSTVRAADSSSGSPGISSNSIGFVADVRRMNVALTRARLSLWILGNARTLQKNSNWAALVKDAKQRNLVISVKRPYDSMFKSAHRKNPAPEHPDNHSSRLKNKERGGDTIQSTKRSKRKLKEGLETKIKDSHVAQSDRTVAGDVDNGSAKRRDLESSRRRARDRPNFSMKSDHPSDVSNRENRLSKNVKSANQGEHVSDCKSAKDSGHDKMISVITPMGKRQDKCIGSKSRLDHSGEEAVLRSRRLTKEEEILILQGGSADLIAKRKQQREAVDAILYSSLIPSKKSLPSVKSAPAKRGILNKYIARPDPSSM</sequence>
<accession>A0ACC0ZT57</accession>
<keyword evidence="2" id="KW-1185">Reference proteome</keyword>
<evidence type="ECO:0000313" key="2">
    <source>
        <dbReference type="Proteomes" id="UP001164250"/>
    </source>
</evidence>
<dbReference type="Proteomes" id="UP001164250">
    <property type="component" value="Chromosome 15"/>
</dbReference>
<dbReference type="EMBL" id="CM047910">
    <property type="protein sequence ID" value="KAJ0076175.1"/>
    <property type="molecule type" value="Genomic_DNA"/>
</dbReference>
<protein>
    <submittedName>
        <fullName evidence="1">Uncharacterized protein</fullName>
    </submittedName>
</protein>
<organism evidence="1 2">
    <name type="scientific">Pistacia atlantica</name>
    <dbReference type="NCBI Taxonomy" id="434234"/>
    <lineage>
        <taxon>Eukaryota</taxon>
        <taxon>Viridiplantae</taxon>
        <taxon>Streptophyta</taxon>
        <taxon>Embryophyta</taxon>
        <taxon>Tracheophyta</taxon>
        <taxon>Spermatophyta</taxon>
        <taxon>Magnoliopsida</taxon>
        <taxon>eudicotyledons</taxon>
        <taxon>Gunneridae</taxon>
        <taxon>Pentapetalae</taxon>
        <taxon>rosids</taxon>
        <taxon>malvids</taxon>
        <taxon>Sapindales</taxon>
        <taxon>Anacardiaceae</taxon>
        <taxon>Pistacia</taxon>
    </lineage>
</organism>
<name>A0ACC0ZT57_9ROSI</name>
<comment type="caution">
    <text evidence="1">The sequence shown here is derived from an EMBL/GenBank/DDBJ whole genome shotgun (WGS) entry which is preliminary data.</text>
</comment>
<evidence type="ECO:0000313" key="1">
    <source>
        <dbReference type="EMBL" id="KAJ0076175.1"/>
    </source>
</evidence>
<gene>
    <name evidence="1" type="ORF">Patl1_35246</name>
</gene>